<evidence type="ECO:0000256" key="5">
    <source>
        <dbReference type="ARBA" id="ARBA00022989"/>
    </source>
</evidence>
<dbReference type="PIRSF" id="PIRSF006603">
    <property type="entry name" value="DinF"/>
    <property type="match status" value="1"/>
</dbReference>
<feature type="transmembrane region" description="Helical" evidence="7">
    <location>
        <begin position="420"/>
        <end position="440"/>
    </location>
</feature>
<evidence type="ECO:0000313" key="9">
    <source>
        <dbReference type="Proteomes" id="UP000262969"/>
    </source>
</evidence>
<proteinExistence type="predicted"/>
<feature type="transmembrane region" description="Helical" evidence="7">
    <location>
        <begin position="64"/>
        <end position="84"/>
    </location>
</feature>
<dbReference type="CDD" id="cd13138">
    <property type="entry name" value="MATE_yoeA_like"/>
    <property type="match status" value="1"/>
</dbReference>
<evidence type="ECO:0000256" key="4">
    <source>
        <dbReference type="ARBA" id="ARBA00022692"/>
    </source>
</evidence>
<evidence type="ECO:0000256" key="3">
    <source>
        <dbReference type="ARBA" id="ARBA00022475"/>
    </source>
</evidence>
<dbReference type="PANTHER" id="PTHR43549:SF2">
    <property type="entry name" value="MULTIDRUG RESISTANCE PROTEIN NORM-RELATED"/>
    <property type="match status" value="1"/>
</dbReference>
<dbReference type="GO" id="GO:0015297">
    <property type="term" value="F:antiporter activity"/>
    <property type="evidence" value="ECO:0007669"/>
    <property type="project" value="InterPro"/>
</dbReference>
<comment type="subcellular location">
    <subcellularLocation>
        <location evidence="1">Cell membrane</location>
        <topology evidence="1">Multi-pass membrane protein</topology>
    </subcellularLocation>
</comment>
<feature type="transmembrane region" description="Helical" evidence="7">
    <location>
        <begin position="96"/>
        <end position="126"/>
    </location>
</feature>
<feature type="transmembrane region" description="Helical" evidence="7">
    <location>
        <begin position="243"/>
        <end position="266"/>
    </location>
</feature>
<accession>A0A3D2X4U7</accession>
<evidence type="ECO:0000256" key="2">
    <source>
        <dbReference type="ARBA" id="ARBA00022448"/>
    </source>
</evidence>
<dbReference type="AlphaFoldDB" id="A0A3D2X4U7"/>
<reference evidence="8 9" key="1">
    <citation type="journal article" date="2018" name="Nat. Biotechnol.">
        <title>A standardized bacterial taxonomy based on genome phylogeny substantially revises the tree of life.</title>
        <authorList>
            <person name="Parks D.H."/>
            <person name="Chuvochina M."/>
            <person name="Waite D.W."/>
            <person name="Rinke C."/>
            <person name="Skarshewski A."/>
            <person name="Chaumeil P.A."/>
            <person name="Hugenholtz P."/>
        </authorList>
    </citation>
    <scope>NUCLEOTIDE SEQUENCE [LARGE SCALE GENOMIC DNA]</scope>
    <source>
        <strain evidence="8">UBA11728</strain>
    </source>
</reference>
<feature type="transmembrane region" description="Helical" evidence="7">
    <location>
        <begin position="286"/>
        <end position="307"/>
    </location>
</feature>
<evidence type="ECO:0000256" key="7">
    <source>
        <dbReference type="SAM" id="Phobius"/>
    </source>
</evidence>
<feature type="transmembrane region" description="Helical" evidence="7">
    <location>
        <begin position="319"/>
        <end position="337"/>
    </location>
</feature>
<keyword evidence="3" id="KW-1003">Cell membrane</keyword>
<evidence type="ECO:0000256" key="6">
    <source>
        <dbReference type="ARBA" id="ARBA00023136"/>
    </source>
</evidence>
<keyword evidence="5 7" id="KW-1133">Transmembrane helix</keyword>
<feature type="transmembrane region" description="Helical" evidence="7">
    <location>
        <begin position="9"/>
        <end position="32"/>
    </location>
</feature>
<gene>
    <name evidence="8" type="ORF">DHW61_02915</name>
</gene>
<keyword evidence="2" id="KW-0813">Transport</keyword>
<evidence type="ECO:0000256" key="1">
    <source>
        <dbReference type="ARBA" id="ARBA00004651"/>
    </source>
</evidence>
<evidence type="ECO:0000313" key="8">
    <source>
        <dbReference type="EMBL" id="HCL01358.1"/>
    </source>
</evidence>
<dbReference type="Pfam" id="PF01554">
    <property type="entry name" value="MatE"/>
    <property type="match status" value="2"/>
</dbReference>
<dbReference type="GO" id="GO:0042910">
    <property type="term" value="F:xenobiotic transmembrane transporter activity"/>
    <property type="evidence" value="ECO:0007669"/>
    <property type="project" value="InterPro"/>
</dbReference>
<protein>
    <submittedName>
        <fullName evidence="8">MATE family efflux transporter</fullName>
    </submittedName>
</protein>
<keyword evidence="4 7" id="KW-0812">Transmembrane</keyword>
<name>A0A3D2X4U7_9FIRM</name>
<dbReference type="InterPro" id="IPR052031">
    <property type="entry name" value="Membrane_Transporter-Flippase"/>
</dbReference>
<dbReference type="InterPro" id="IPR002528">
    <property type="entry name" value="MATE_fam"/>
</dbReference>
<sequence length="451" mass="49273">MRMKENKDYLLKGTLWKAILMLAIPIVVNNFIQTMYNLTDSYWLGKIGTDPQSAITVVTPIQNIIVNFGTGITVAGAILISQYLGAKDEKNAKSMVGQLFASCMIFSVVCSAICFLLTPALVGWLAGGQSFYNMAVTYLRIVILDMPFLFTINIFTAVNQSQGDTVRPMFLNLLGITLNMILDPLFMLVFGWGVAGAALATLLAKVPCALIALYSLCDNKKSLYITKESLKLQKDKLKSIAKIGLPTAIGGSTMQLGFLLMTSSVIKYGSTAVSAYGIGNRVNGLITMPANAMGSAVATIVGQCVGARDQARAQKAYLLARRIAVIFLFVGGLILSRDAVSEPIVRIFSDDPEVIRLGTQFLQLMAFWCFTNGIYTTTNGLHQGSGHTMINMTIDATRLWVFRLATLFVCERLLHMGVQSIWYAVVVSNGISAVILWIIYKMGVWKKQVIS</sequence>
<feature type="transmembrane region" description="Helical" evidence="7">
    <location>
        <begin position="198"/>
        <end position="217"/>
    </location>
</feature>
<dbReference type="PANTHER" id="PTHR43549">
    <property type="entry name" value="MULTIDRUG RESISTANCE PROTEIN YPNP-RELATED"/>
    <property type="match status" value="1"/>
</dbReference>
<organism evidence="8 9">
    <name type="scientific">Lachnoclostridium phytofermentans</name>
    <dbReference type="NCBI Taxonomy" id="66219"/>
    <lineage>
        <taxon>Bacteria</taxon>
        <taxon>Bacillati</taxon>
        <taxon>Bacillota</taxon>
        <taxon>Clostridia</taxon>
        <taxon>Lachnospirales</taxon>
        <taxon>Lachnospiraceae</taxon>
    </lineage>
</organism>
<dbReference type="NCBIfam" id="TIGR00797">
    <property type="entry name" value="matE"/>
    <property type="match status" value="1"/>
</dbReference>
<dbReference type="EMBL" id="DPVV01000106">
    <property type="protein sequence ID" value="HCL01358.1"/>
    <property type="molecule type" value="Genomic_DNA"/>
</dbReference>
<dbReference type="InterPro" id="IPR048279">
    <property type="entry name" value="MdtK-like"/>
</dbReference>
<dbReference type="Proteomes" id="UP000262969">
    <property type="component" value="Unassembled WGS sequence"/>
</dbReference>
<feature type="transmembrane region" description="Helical" evidence="7">
    <location>
        <begin position="138"/>
        <end position="158"/>
    </location>
</feature>
<feature type="transmembrane region" description="Helical" evidence="7">
    <location>
        <begin position="170"/>
        <end position="192"/>
    </location>
</feature>
<comment type="caution">
    <text evidence="8">The sequence shown here is derived from an EMBL/GenBank/DDBJ whole genome shotgun (WGS) entry which is preliminary data.</text>
</comment>
<dbReference type="GO" id="GO:0005886">
    <property type="term" value="C:plasma membrane"/>
    <property type="evidence" value="ECO:0007669"/>
    <property type="project" value="UniProtKB-SubCell"/>
</dbReference>
<keyword evidence="6 7" id="KW-0472">Membrane</keyword>